<dbReference type="EMBL" id="CAADFR010000104">
    <property type="protein sequence ID" value="VFK41781.1"/>
    <property type="molecule type" value="Genomic_DNA"/>
</dbReference>
<organism evidence="3">
    <name type="scientific">Candidatus Kentrum sp. SD</name>
    <dbReference type="NCBI Taxonomy" id="2126332"/>
    <lineage>
        <taxon>Bacteria</taxon>
        <taxon>Pseudomonadati</taxon>
        <taxon>Pseudomonadota</taxon>
        <taxon>Gammaproteobacteria</taxon>
        <taxon>Candidatus Kentrum</taxon>
    </lineage>
</organism>
<gene>
    <name evidence="5" type="ORF">BECKSD772D_GA0070982_10867</name>
    <name evidence="4" type="ORF">BECKSD772E_GA0070983_11591</name>
    <name evidence="3" type="ORF">BECKSD772F_GA0070984_11045</name>
</gene>
<dbReference type="EMBL" id="CAADHB010000086">
    <property type="protein sequence ID" value="VFK80123.1"/>
    <property type="molecule type" value="Genomic_DNA"/>
</dbReference>
<protein>
    <submittedName>
        <fullName evidence="3">LysM domain-containing protein</fullName>
    </submittedName>
</protein>
<sequence length="196" mass="22275">MEKTEPKFQDDWQLEKSLDGERLYDIDDQPPVGSMAVDDRADNPGIIRQVAVAGLVLVITVAVVVFLILDRVIGPMQNESREIKEMISELQGFRRNDMGTLEARLDEQARISGKLLRQVSALRRSQAVVNEPSSALSRAREKPPTTKYSLYRIKKNETLGEIAKKHKVSVKRILEENEIKNRHKIVAGQEIYIPSR</sequence>
<name>A0A450YJS3_9GAMM</name>
<accession>A0A450YJS3</accession>
<evidence type="ECO:0000313" key="4">
    <source>
        <dbReference type="EMBL" id="VFK49115.1"/>
    </source>
</evidence>
<dbReference type="InterPro" id="IPR036779">
    <property type="entry name" value="LysM_dom_sf"/>
</dbReference>
<dbReference type="AlphaFoldDB" id="A0A450YJS3"/>
<dbReference type="SUPFAM" id="SSF54106">
    <property type="entry name" value="LysM domain"/>
    <property type="match status" value="1"/>
</dbReference>
<keyword evidence="1" id="KW-0812">Transmembrane</keyword>
<dbReference type="PROSITE" id="PS51782">
    <property type="entry name" value="LYSM"/>
    <property type="match status" value="1"/>
</dbReference>
<proteinExistence type="predicted"/>
<dbReference type="EMBL" id="CAADFU010000159">
    <property type="protein sequence ID" value="VFK49115.1"/>
    <property type="molecule type" value="Genomic_DNA"/>
</dbReference>
<dbReference type="Pfam" id="PF01476">
    <property type="entry name" value="LysM"/>
    <property type="match status" value="1"/>
</dbReference>
<evidence type="ECO:0000259" key="2">
    <source>
        <dbReference type="PROSITE" id="PS51782"/>
    </source>
</evidence>
<evidence type="ECO:0000256" key="1">
    <source>
        <dbReference type="SAM" id="Phobius"/>
    </source>
</evidence>
<evidence type="ECO:0000313" key="5">
    <source>
        <dbReference type="EMBL" id="VFK80123.1"/>
    </source>
</evidence>
<dbReference type="Gene3D" id="3.10.350.10">
    <property type="entry name" value="LysM domain"/>
    <property type="match status" value="1"/>
</dbReference>
<feature type="domain" description="LysM" evidence="2">
    <location>
        <begin position="149"/>
        <end position="193"/>
    </location>
</feature>
<dbReference type="CDD" id="cd00118">
    <property type="entry name" value="LysM"/>
    <property type="match status" value="1"/>
</dbReference>
<feature type="transmembrane region" description="Helical" evidence="1">
    <location>
        <begin position="46"/>
        <end position="69"/>
    </location>
</feature>
<reference evidence="3" key="1">
    <citation type="submission" date="2019-02" db="EMBL/GenBank/DDBJ databases">
        <authorList>
            <person name="Gruber-Vodicka R. H."/>
            <person name="Seah K. B. B."/>
        </authorList>
    </citation>
    <scope>NUCLEOTIDE SEQUENCE</scope>
    <source>
        <strain evidence="5">BECK_S127</strain>
        <strain evidence="4">BECK_S1320</strain>
        <strain evidence="3">BECK_S1321</strain>
    </source>
</reference>
<keyword evidence="1" id="KW-1133">Transmembrane helix</keyword>
<evidence type="ECO:0000313" key="3">
    <source>
        <dbReference type="EMBL" id="VFK41781.1"/>
    </source>
</evidence>
<dbReference type="SMART" id="SM00257">
    <property type="entry name" value="LysM"/>
    <property type="match status" value="1"/>
</dbReference>
<keyword evidence="1" id="KW-0472">Membrane</keyword>
<dbReference type="InterPro" id="IPR018392">
    <property type="entry name" value="LysM"/>
</dbReference>